<protein>
    <submittedName>
        <fullName evidence="2">Small integral membrane protein</fullName>
    </submittedName>
</protein>
<dbReference type="Pfam" id="PF10031">
    <property type="entry name" value="DUF2273"/>
    <property type="match status" value="1"/>
</dbReference>
<evidence type="ECO:0000313" key="3">
    <source>
        <dbReference type="Proteomes" id="UP000189735"/>
    </source>
</evidence>
<keyword evidence="1" id="KW-0472">Membrane</keyword>
<proteinExistence type="predicted"/>
<name>A0A1T4WRX0_9MICO</name>
<keyword evidence="1" id="KW-0812">Transmembrane</keyword>
<reference evidence="3" key="1">
    <citation type="submission" date="2017-02" db="EMBL/GenBank/DDBJ databases">
        <authorList>
            <person name="Varghese N."/>
            <person name="Submissions S."/>
        </authorList>
    </citation>
    <scope>NUCLEOTIDE SEQUENCE [LARGE SCALE GENOMIC DNA]</scope>
    <source>
        <strain evidence="3">VKM Ac-2052</strain>
    </source>
</reference>
<dbReference type="EMBL" id="FUYG01000001">
    <property type="protein sequence ID" value="SKA79361.1"/>
    <property type="molecule type" value="Genomic_DNA"/>
</dbReference>
<evidence type="ECO:0000256" key="1">
    <source>
        <dbReference type="SAM" id="Phobius"/>
    </source>
</evidence>
<dbReference type="RefSeq" id="WP_078712919.1">
    <property type="nucleotide sequence ID" value="NZ_FUYG01000001.1"/>
</dbReference>
<gene>
    <name evidence="2" type="ORF">SAMN06295879_0036</name>
</gene>
<dbReference type="AlphaFoldDB" id="A0A1T4WRX0"/>
<organism evidence="2 3">
    <name type="scientific">Agreia bicolorata</name>
    <dbReference type="NCBI Taxonomy" id="110935"/>
    <lineage>
        <taxon>Bacteria</taxon>
        <taxon>Bacillati</taxon>
        <taxon>Actinomycetota</taxon>
        <taxon>Actinomycetes</taxon>
        <taxon>Micrococcales</taxon>
        <taxon>Microbacteriaceae</taxon>
        <taxon>Agreia</taxon>
    </lineage>
</organism>
<sequence length="65" mass="6584">MTPSATRTGILIGAVLALTGVAFGFWAFLFVAVAMAIGALVGRIVDGKLSVAGLVDAFRGKRSSS</sequence>
<dbReference type="InterPro" id="IPR018730">
    <property type="entry name" value="DUF2273"/>
</dbReference>
<evidence type="ECO:0000313" key="2">
    <source>
        <dbReference type="EMBL" id="SKA79361.1"/>
    </source>
</evidence>
<dbReference type="Proteomes" id="UP000189735">
    <property type="component" value="Unassembled WGS sequence"/>
</dbReference>
<accession>A0A1T4WRX0</accession>
<keyword evidence="1" id="KW-1133">Transmembrane helix</keyword>
<feature type="transmembrane region" description="Helical" evidence="1">
    <location>
        <begin position="12"/>
        <end position="41"/>
    </location>
</feature>